<proteinExistence type="predicted"/>
<reference evidence="1" key="1">
    <citation type="journal article" date="2023" name="Mol. Ecol. Resour.">
        <title>Chromosome-level genome assembly of a triploid poplar Populus alba 'Berolinensis'.</title>
        <authorList>
            <person name="Chen S."/>
            <person name="Yu Y."/>
            <person name="Wang X."/>
            <person name="Wang S."/>
            <person name="Zhang T."/>
            <person name="Zhou Y."/>
            <person name="He R."/>
            <person name="Meng N."/>
            <person name="Wang Y."/>
            <person name="Liu W."/>
            <person name="Liu Z."/>
            <person name="Liu J."/>
            <person name="Guo Q."/>
            <person name="Huang H."/>
            <person name="Sederoff R.R."/>
            <person name="Wang G."/>
            <person name="Qu G."/>
            <person name="Chen S."/>
        </authorList>
    </citation>
    <scope>NUCLEOTIDE SEQUENCE</scope>
    <source>
        <strain evidence="1">SC-2020</strain>
    </source>
</reference>
<dbReference type="AlphaFoldDB" id="A0AAD6RHK4"/>
<evidence type="ECO:0000313" key="1">
    <source>
        <dbReference type="EMBL" id="KAJ7008786.1"/>
    </source>
</evidence>
<comment type="caution">
    <text evidence="1">The sequence shown here is derived from an EMBL/GenBank/DDBJ whole genome shotgun (WGS) entry which is preliminary data.</text>
</comment>
<dbReference type="EMBL" id="JAQIZT010000002">
    <property type="protein sequence ID" value="KAJ7008786.1"/>
    <property type="molecule type" value="Genomic_DNA"/>
</dbReference>
<name>A0AAD6RHK4_9ROSI</name>
<protein>
    <submittedName>
        <fullName evidence="1">Uncharacterized protein</fullName>
    </submittedName>
</protein>
<dbReference type="Proteomes" id="UP001164929">
    <property type="component" value="Chromosome 2"/>
</dbReference>
<accession>A0AAD6RHK4</accession>
<organism evidence="1 2">
    <name type="scientific">Populus alba x Populus x berolinensis</name>
    <dbReference type="NCBI Taxonomy" id="444605"/>
    <lineage>
        <taxon>Eukaryota</taxon>
        <taxon>Viridiplantae</taxon>
        <taxon>Streptophyta</taxon>
        <taxon>Embryophyta</taxon>
        <taxon>Tracheophyta</taxon>
        <taxon>Spermatophyta</taxon>
        <taxon>Magnoliopsida</taxon>
        <taxon>eudicotyledons</taxon>
        <taxon>Gunneridae</taxon>
        <taxon>Pentapetalae</taxon>
        <taxon>rosids</taxon>
        <taxon>fabids</taxon>
        <taxon>Malpighiales</taxon>
        <taxon>Salicaceae</taxon>
        <taxon>Saliceae</taxon>
        <taxon>Populus</taxon>
    </lineage>
</organism>
<gene>
    <name evidence="1" type="ORF">NC653_007447</name>
</gene>
<sequence>MFGDRYKDGMNIQGYPLVHATNRRRLPLVRHTGEDATVVMDAFGCRKRISVTQASQKNQLGDNPEPEQVFLKYELHAIRLAKLKGMAIENEEPSNTIGFEVEMAETKQSANLAPPTS</sequence>
<evidence type="ECO:0000313" key="2">
    <source>
        <dbReference type="Proteomes" id="UP001164929"/>
    </source>
</evidence>
<keyword evidence="2" id="KW-1185">Reference proteome</keyword>